<dbReference type="PRINTS" id="PR00381">
    <property type="entry name" value="KINESINLIGHT"/>
</dbReference>
<keyword evidence="8" id="KW-1185">Reference proteome</keyword>
<reference evidence="7 8" key="1">
    <citation type="submission" date="2010-10" db="EMBL/GenBank/DDBJ databases">
        <title>Complete sequence of Frankia sp. EuI1c.</title>
        <authorList>
            <consortium name="US DOE Joint Genome Institute"/>
            <person name="Lucas S."/>
            <person name="Copeland A."/>
            <person name="Lapidus A."/>
            <person name="Cheng J.-F."/>
            <person name="Bruce D."/>
            <person name="Goodwin L."/>
            <person name="Pitluck S."/>
            <person name="Chertkov O."/>
            <person name="Detter J.C."/>
            <person name="Han C."/>
            <person name="Tapia R."/>
            <person name="Land M."/>
            <person name="Hauser L."/>
            <person name="Jeffries C."/>
            <person name="Kyrpides N."/>
            <person name="Ivanova N."/>
            <person name="Mikhailova N."/>
            <person name="Beauchemin N."/>
            <person name="Sen A."/>
            <person name="Sur S.A."/>
            <person name="Gtari M."/>
            <person name="Wall L."/>
            <person name="Tisa L."/>
            <person name="Woyke T."/>
        </authorList>
    </citation>
    <scope>NUCLEOTIDE SEQUENCE [LARGE SCALE GENOMIC DNA]</scope>
    <source>
        <strain evidence="8">DSM 45817 / CECT 9037 / EuI1c</strain>
    </source>
</reference>
<dbReference type="Gene3D" id="1.25.40.10">
    <property type="entry name" value="Tetratricopeptide repeat domain"/>
    <property type="match status" value="2"/>
</dbReference>
<dbReference type="InterPro" id="IPR056681">
    <property type="entry name" value="DUF7779"/>
</dbReference>
<evidence type="ECO:0000313" key="7">
    <source>
        <dbReference type="EMBL" id="ADP78501.1"/>
    </source>
</evidence>
<dbReference type="HOGENOM" id="CLU_000288_125_8_11"/>
<dbReference type="eggNOG" id="COG0457">
    <property type="taxonomic scope" value="Bacteria"/>
</dbReference>
<evidence type="ECO:0000259" key="6">
    <source>
        <dbReference type="Pfam" id="PF25000"/>
    </source>
</evidence>
<dbReference type="PANTHER" id="PTHR45641:SF19">
    <property type="entry name" value="NEPHROCYSTIN-3"/>
    <property type="match status" value="1"/>
</dbReference>
<dbReference type="InterPro" id="IPR011990">
    <property type="entry name" value="TPR-like_helical_dom_sf"/>
</dbReference>
<dbReference type="GO" id="GO:0043531">
    <property type="term" value="F:ADP binding"/>
    <property type="evidence" value="ECO:0007669"/>
    <property type="project" value="InterPro"/>
</dbReference>
<dbReference type="Pfam" id="PF13374">
    <property type="entry name" value="TPR_10"/>
    <property type="match status" value="1"/>
</dbReference>
<dbReference type="SUPFAM" id="SSF48452">
    <property type="entry name" value="TPR-like"/>
    <property type="match status" value="2"/>
</dbReference>
<dbReference type="EMBL" id="CP002299">
    <property type="protein sequence ID" value="ADP78501.1"/>
    <property type="molecule type" value="Genomic_DNA"/>
</dbReference>
<proteinExistence type="predicted"/>
<feature type="repeat" description="TPR" evidence="3">
    <location>
        <begin position="577"/>
        <end position="610"/>
    </location>
</feature>
<evidence type="ECO:0000256" key="3">
    <source>
        <dbReference type="PROSITE-ProRule" id="PRU00339"/>
    </source>
</evidence>
<name>E3J8Q8_PSEI1</name>
<dbReference type="InterPro" id="IPR045430">
    <property type="entry name" value="EAD1"/>
</dbReference>
<sequence length="821" mass="89107">MAERLTDEQVETLAHLITDPFAARQLVAAAGIPMADQPWSTHSPRMFWTEVSAAFANGAAVDGAQRLLTLARDQFPANIVLAGPPVFAPAGANTSPRPAVWNIPPRPARFVGRADLLTALAGHLSVGGDTPGIAAVTGMGGVGKTALAIEYAHRQRLAFDVVWWIPAQRAELLDTHLAALGQQLGLPADAKPLTVLAQLRRTAVTWLLVFDDVDDPATVMPYRPTDGHGRMLVTSRQRGWRGIGAAIDVPTLTRPESIALLTGHLPDADPPAANHVAELLGDLALAVEQAAAFCERTGIPLVDLAHLLVERLDEALALGEVVERPEVTVATLWDLSVRRLAAEQPAAVALLELLALCAPDPLPLDLLAEHAEQLSDSRLSHAVRDPLTWARTVGALVSYSLATRDDTTIWVHRLVQAATRRQMHDAHQEHLLADLLALLEADLPEDITLTPQSWPRWRLLLPHVRAALARASVPADRNWTTAPYPPATRDAICSLSDRTATYLTEHGRPTEALPLYNQSLAITETIHGRDNPRAAPILLHLASALRVLGRYREALPLNQRAVTLTETTFGTEDPRTGEARNNLAVTLGNLGRFDEALSSYEKALSIAEATYGPDDFRVSIVLGNMAGAFYHLKRTDQALPLIRRAAAITESCRGPDHPQVAVALNMLAMTLTHRRHHGEVIELLQRVLAINEAAYGPGHPEVAANVNNLALTLRYSGRAAEALPLFDRALAISEATFGPNHPEVARTQHNRALALADLGQTAEALALVRHALTIAEATYGPEHPYSAEARNNLGIIYIRHRHPWLPRLTRAAKRRRGPARS</sequence>
<dbReference type="SUPFAM" id="SSF52540">
    <property type="entry name" value="P-loop containing nucleoside triphosphate hydrolases"/>
    <property type="match status" value="1"/>
</dbReference>
<gene>
    <name evidence="7" type="ordered locus">FraEuI1c_0418</name>
</gene>
<evidence type="ECO:0000256" key="2">
    <source>
        <dbReference type="ARBA" id="ARBA00022803"/>
    </source>
</evidence>
<dbReference type="InterPro" id="IPR027417">
    <property type="entry name" value="P-loop_NTPase"/>
</dbReference>
<dbReference type="InterPro" id="IPR019734">
    <property type="entry name" value="TPR_rpt"/>
</dbReference>
<evidence type="ECO:0000256" key="1">
    <source>
        <dbReference type="ARBA" id="ARBA00022737"/>
    </source>
</evidence>
<evidence type="ECO:0000259" key="4">
    <source>
        <dbReference type="Pfam" id="PF00931"/>
    </source>
</evidence>
<dbReference type="InParanoid" id="E3J8Q8"/>
<dbReference type="SMART" id="SM00028">
    <property type="entry name" value="TPR"/>
    <property type="match status" value="6"/>
</dbReference>
<dbReference type="AlphaFoldDB" id="E3J8Q8"/>
<dbReference type="Pfam" id="PF25000">
    <property type="entry name" value="DUF7779"/>
    <property type="match status" value="1"/>
</dbReference>
<dbReference type="Gene3D" id="3.40.50.300">
    <property type="entry name" value="P-loop containing nucleotide triphosphate hydrolases"/>
    <property type="match status" value="1"/>
</dbReference>
<dbReference type="STRING" id="298654.FraEuI1c_0418"/>
<evidence type="ECO:0000313" key="8">
    <source>
        <dbReference type="Proteomes" id="UP000002484"/>
    </source>
</evidence>
<feature type="domain" description="Effector-associated" evidence="5">
    <location>
        <begin position="4"/>
        <end position="82"/>
    </location>
</feature>
<dbReference type="PROSITE" id="PS50005">
    <property type="entry name" value="TPR"/>
    <property type="match status" value="1"/>
</dbReference>
<keyword evidence="2 3" id="KW-0802">TPR repeat</keyword>
<organism evidence="7 8">
    <name type="scientific">Pseudofrankia inefficax (strain DSM 45817 / CECT 9037 / DDB 130130 / EuI1c)</name>
    <name type="common">Frankia inefficax</name>
    <dbReference type="NCBI Taxonomy" id="298654"/>
    <lineage>
        <taxon>Bacteria</taxon>
        <taxon>Bacillati</taxon>
        <taxon>Actinomycetota</taxon>
        <taxon>Actinomycetes</taxon>
        <taxon>Frankiales</taxon>
        <taxon>Frankiaceae</taxon>
        <taxon>Pseudofrankia</taxon>
    </lineage>
</organism>
<dbReference type="NCBIfam" id="NF040586">
    <property type="entry name" value="FxSxx_TPR"/>
    <property type="match status" value="1"/>
</dbReference>
<dbReference type="Pfam" id="PF00931">
    <property type="entry name" value="NB-ARC"/>
    <property type="match status" value="1"/>
</dbReference>
<keyword evidence="1" id="KW-0677">Repeat</keyword>
<feature type="domain" description="NB-ARC" evidence="4">
    <location>
        <begin position="116"/>
        <end position="239"/>
    </location>
</feature>
<dbReference type="Proteomes" id="UP000002484">
    <property type="component" value="Chromosome"/>
</dbReference>
<dbReference type="InterPro" id="IPR002182">
    <property type="entry name" value="NB-ARC"/>
</dbReference>
<feature type="domain" description="DUF7779" evidence="6">
    <location>
        <begin position="342"/>
        <end position="426"/>
    </location>
</feature>
<dbReference type="Pfam" id="PF19955">
    <property type="entry name" value="EAD1"/>
    <property type="match status" value="1"/>
</dbReference>
<protein>
    <submittedName>
        <fullName evidence="7">NB-ARC domain protein</fullName>
    </submittedName>
</protein>
<evidence type="ECO:0000259" key="5">
    <source>
        <dbReference type="Pfam" id="PF19955"/>
    </source>
</evidence>
<dbReference type="KEGG" id="fri:FraEuI1c_0418"/>
<dbReference type="Pfam" id="PF13424">
    <property type="entry name" value="TPR_12"/>
    <property type="match status" value="3"/>
</dbReference>
<accession>E3J8Q8</accession>
<dbReference type="PANTHER" id="PTHR45641">
    <property type="entry name" value="TETRATRICOPEPTIDE REPEAT PROTEIN (AFU_ORTHOLOGUE AFUA_6G03870)"/>
    <property type="match status" value="1"/>
</dbReference>